<feature type="transmembrane region" description="Helical" evidence="1">
    <location>
        <begin position="76"/>
        <end position="98"/>
    </location>
</feature>
<evidence type="ECO:0000313" key="3">
    <source>
        <dbReference type="Proteomes" id="UP000832097"/>
    </source>
</evidence>
<evidence type="ECO:0000313" key="2">
    <source>
        <dbReference type="EMBL" id="UOE45900.1"/>
    </source>
</evidence>
<accession>A0ABY4C3D3</accession>
<keyword evidence="3" id="KW-1185">Reference proteome</keyword>
<feature type="transmembrane region" description="Helical" evidence="1">
    <location>
        <begin position="43"/>
        <end position="64"/>
    </location>
</feature>
<evidence type="ECO:0000256" key="1">
    <source>
        <dbReference type="SAM" id="Phobius"/>
    </source>
</evidence>
<keyword evidence="1" id="KW-1133">Transmembrane helix</keyword>
<evidence type="ECO:0008006" key="4">
    <source>
        <dbReference type="Google" id="ProtNLM"/>
    </source>
</evidence>
<gene>
    <name evidence="2" type="ORF">MTO99_09215</name>
</gene>
<dbReference type="Proteomes" id="UP000832097">
    <property type="component" value="Chromosome"/>
</dbReference>
<protein>
    <recommendedName>
        <fullName evidence="4">Holin</fullName>
    </recommendedName>
</protein>
<dbReference type="EMBL" id="CP094528">
    <property type="protein sequence ID" value="UOE45900.1"/>
    <property type="molecule type" value="Genomic_DNA"/>
</dbReference>
<dbReference type="RefSeq" id="WP_243558612.1">
    <property type="nucleotide sequence ID" value="NZ_CP094528.1"/>
</dbReference>
<keyword evidence="1" id="KW-0472">Membrane</keyword>
<proteinExistence type="predicted"/>
<feature type="transmembrane region" description="Helical" evidence="1">
    <location>
        <begin position="20"/>
        <end position="37"/>
    </location>
</feature>
<sequence>MSLLERLRAIFTINRRQSIYAAVAVIVPLLVNLGVITEGVGGQILALLGGALALLAAILQLVNFSPAGVASWFLNVGRAALYAAAGVVVPALVFFGVISQDLGVAALAQISTVLASLAALVGIFFSIPVVEPAIEEPALE</sequence>
<reference evidence="2 3" key="1">
    <citation type="submission" date="2022-03" db="EMBL/GenBank/DDBJ databases">
        <title>Mucilaginibacter sp. isolated from the gut of Protaetia brevitarsis seulensis larvae.</title>
        <authorList>
            <person name="Won M."/>
            <person name="Kim S.-J."/>
            <person name="Kwon S.-W."/>
        </authorList>
    </citation>
    <scope>NUCLEOTIDE SEQUENCE [LARGE SCALE GENOMIC DNA]</scope>
    <source>
        <strain evidence="2 3">CFWR-12</strain>
    </source>
</reference>
<feature type="transmembrane region" description="Helical" evidence="1">
    <location>
        <begin position="104"/>
        <end position="125"/>
    </location>
</feature>
<organism evidence="2 3">
    <name type="scientific">Agromyces larvae</name>
    <dbReference type="NCBI Taxonomy" id="2929802"/>
    <lineage>
        <taxon>Bacteria</taxon>
        <taxon>Bacillati</taxon>
        <taxon>Actinomycetota</taxon>
        <taxon>Actinomycetes</taxon>
        <taxon>Micrococcales</taxon>
        <taxon>Microbacteriaceae</taxon>
        <taxon>Agromyces</taxon>
    </lineage>
</organism>
<name>A0ABY4C3D3_9MICO</name>
<keyword evidence="1" id="KW-0812">Transmembrane</keyword>